<organism evidence="2 3">
    <name type="scientific">Glossina palpalis gambiensis</name>
    <dbReference type="NCBI Taxonomy" id="67801"/>
    <lineage>
        <taxon>Eukaryota</taxon>
        <taxon>Metazoa</taxon>
        <taxon>Ecdysozoa</taxon>
        <taxon>Arthropoda</taxon>
        <taxon>Hexapoda</taxon>
        <taxon>Insecta</taxon>
        <taxon>Pterygota</taxon>
        <taxon>Neoptera</taxon>
        <taxon>Endopterygota</taxon>
        <taxon>Diptera</taxon>
        <taxon>Brachycera</taxon>
        <taxon>Muscomorpha</taxon>
        <taxon>Hippoboscoidea</taxon>
        <taxon>Glossinidae</taxon>
        <taxon>Glossina</taxon>
    </lineage>
</organism>
<reference evidence="3" key="1">
    <citation type="submission" date="2015-01" db="EMBL/GenBank/DDBJ databases">
        <authorList>
            <person name="Aksoy S."/>
            <person name="Warren W."/>
            <person name="Wilson R.K."/>
        </authorList>
    </citation>
    <scope>NUCLEOTIDE SEQUENCE [LARGE SCALE GENOMIC DNA]</scope>
    <source>
        <strain evidence="3">IAEA</strain>
    </source>
</reference>
<dbReference type="VEuPathDB" id="VectorBase:GPPI002900"/>
<dbReference type="GO" id="GO:0005634">
    <property type="term" value="C:nucleus"/>
    <property type="evidence" value="ECO:0007669"/>
    <property type="project" value="UniProtKB-SubCell"/>
</dbReference>
<dbReference type="SUPFAM" id="SSF46689">
    <property type="entry name" value="Homeodomain-like"/>
    <property type="match status" value="1"/>
</dbReference>
<evidence type="ECO:0000313" key="3">
    <source>
        <dbReference type="Proteomes" id="UP000092460"/>
    </source>
</evidence>
<dbReference type="EMBL" id="JXJN01000819">
    <property type="status" value="NOT_ANNOTATED_CDS"/>
    <property type="molecule type" value="Genomic_DNA"/>
</dbReference>
<evidence type="ECO:0000256" key="1">
    <source>
        <dbReference type="ARBA" id="ARBA00004123"/>
    </source>
</evidence>
<comment type="subcellular location">
    <subcellularLocation>
        <location evidence="1">Nucleus</location>
    </subcellularLocation>
</comment>
<evidence type="ECO:0000313" key="2">
    <source>
        <dbReference type="EnsemblMetazoa" id="GPPI002900-PA"/>
    </source>
</evidence>
<reference evidence="2" key="2">
    <citation type="submission" date="2020-05" db="UniProtKB">
        <authorList>
            <consortium name="EnsemblMetazoa"/>
        </authorList>
    </citation>
    <scope>IDENTIFICATION</scope>
    <source>
        <strain evidence="2">IAEA</strain>
    </source>
</reference>
<dbReference type="Proteomes" id="UP000092460">
    <property type="component" value="Unassembled WGS sequence"/>
</dbReference>
<accession>A0A1B0ANG3</accession>
<dbReference type="AlphaFoldDB" id="A0A1B0ANG3"/>
<proteinExistence type="predicted"/>
<keyword evidence="3" id="KW-1185">Reference proteome</keyword>
<dbReference type="STRING" id="67801.A0A1B0ANG3"/>
<protein>
    <recommendedName>
        <fullName evidence="4">Paired domain-containing protein</fullName>
    </recommendedName>
</protein>
<dbReference type="InterPro" id="IPR009057">
    <property type="entry name" value="Homeodomain-like_sf"/>
</dbReference>
<sequence length="197" mass="23038">MLILDLQNHYGSNKTIEILKLAHYSKRGCVYLEESRKRDAIRHAVSELVAVFEAGQNRSQVARQLNSGRYTVRCVYQRYQATGTWRRGSCRKSVTTQHDDRLLVTILLQNCRLNSVHLGQQLHKVKGWKSIDRRLEGNFQRQPDYAQRSNLSEIDSKPRTSTGEHLNWAMDQWKVVLFSDECRIYLHGKEKNLPNNR</sequence>
<name>A0A1B0ANG3_9MUSC</name>
<evidence type="ECO:0008006" key="4">
    <source>
        <dbReference type="Google" id="ProtNLM"/>
    </source>
</evidence>
<dbReference type="EnsemblMetazoa" id="GPPI002900-RA">
    <property type="protein sequence ID" value="GPPI002900-PA"/>
    <property type="gene ID" value="GPPI002900"/>
</dbReference>